<dbReference type="GO" id="GO:0005634">
    <property type="term" value="C:nucleus"/>
    <property type="evidence" value="ECO:0007669"/>
    <property type="project" value="UniProtKB-SubCell"/>
</dbReference>
<comment type="subcellular location">
    <subcellularLocation>
        <location evidence="1">Nucleus</location>
    </subcellularLocation>
</comment>
<keyword evidence="3" id="KW-0677">Repeat</keyword>
<accession>A0AA38PLY5</accession>
<feature type="region of interest" description="Disordered" evidence="8">
    <location>
        <begin position="183"/>
        <end position="202"/>
    </location>
</feature>
<evidence type="ECO:0000313" key="10">
    <source>
        <dbReference type="EMBL" id="KAJ3845388.1"/>
    </source>
</evidence>
<dbReference type="PANTHER" id="PTHR24388">
    <property type="entry name" value="ZINC FINGER PROTEIN"/>
    <property type="match status" value="1"/>
</dbReference>
<evidence type="ECO:0000259" key="9">
    <source>
        <dbReference type="PROSITE" id="PS50157"/>
    </source>
</evidence>
<dbReference type="GO" id="GO:0000981">
    <property type="term" value="F:DNA-binding transcription factor activity, RNA polymerase II-specific"/>
    <property type="evidence" value="ECO:0007669"/>
    <property type="project" value="TreeGrafter"/>
</dbReference>
<dbReference type="GO" id="GO:0000978">
    <property type="term" value="F:RNA polymerase II cis-regulatory region sequence-specific DNA binding"/>
    <property type="evidence" value="ECO:0007669"/>
    <property type="project" value="TreeGrafter"/>
</dbReference>
<evidence type="ECO:0000256" key="8">
    <source>
        <dbReference type="SAM" id="MobiDB-lite"/>
    </source>
</evidence>
<feature type="compositionally biased region" description="Pro residues" evidence="8">
    <location>
        <begin position="190"/>
        <end position="199"/>
    </location>
</feature>
<reference evidence="10" key="1">
    <citation type="submission" date="2022-08" db="EMBL/GenBank/DDBJ databases">
        <authorList>
            <consortium name="DOE Joint Genome Institute"/>
            <person name="Min B."/>
            <person name="Riley R."/>
            <person name="Sierra-Patev S."/>
            <person name="Naranjo-Ortiz M."/>
            <person name="Looney B."/>
            <person name="Konkel Z."/>
            <person name="Slot J.C."/>
            <person name="Sakamoto Y."/>
            <person name="Steenwyk J.L."/>
            <person name="Rokas A."/>
            <person name="Carro J."/>
            <person name="Camarero S."/>
            <person name="Ferreira P."/>
            <person name="Molpeceres G."/>
            <person name="Ruiz-Duenas F.J."/>
            <person name="Serrano A."/>
            <person name="Henrissat B."/>
            <person name="Drula E."/>
            <person name="Hughes K.W."/>
            <person name="Mata J.L."/>
            <person name="Ishikawa N.K."/>
            <person name="Vargas-Isla R."/>
            <person name="Ushijima S."/>
            <person name="Smith C.A."/>
            <person name="Ahrendt S."/>
            <person name="Andreopoulos W."/>
            <person name="He G."/>
            <person name="Labutti K."/>
            <person name="Lipzen A."/>
            <person name="Ng V."/>
            <person name="Sandor L."/>
            <person name="Barry K."/>
            <person name="Martinez A.T."/>
            <person name="Xiao Y."/>
            <person name="Gibbons J.G."/>
            <person name="Terashima K."/>
            <person name="Hibbett D.S."/>
            <person name="Grigoriev I.V."/>
        </authorList>
    </citation>
    <scope>NUCLEOTIDE SEQUENCE</scope>
    <source>
        <strain evidence="10">TFB9207</strain>
    </source>
</reference>
<evidence type="ECO:0000256" key="5">
    <source>
        <dbReference type="ARBA" id="ARBA00022833"/>
    </source>
</evidence>
<dbReference type="GO" id="GO:0008270">
    <property type="term" value="F:zinc ion binding"/>
    <property type="evidence" value="ECO:0007669"/>
    <property type="project" value="UniProtKB-KW"/>
</dbReference>
<keyword evidence="6" id="KW-0539">Nucleus</keyword>
<comment type="caution">
    <text evidence="10">The sequence shown here is derived from an EMBL/GenBank/DDBJ whole genome shotgun (WGS) entry which is preliminary data.</text>
</comment>
<gene>
    <name evidence="10" type="ORF">F5878DRAFT_705556</name>
</gene>
<keyword evidence="11" id="KW-1185">Reference proteome</keyword>
<evidence type="ECO:0000256" key="3">
    <source>
        <dbReference type="ARBA" id="ARBA00022737"/>
    </source>
</evidence>
<feature type="region of interest" description="Disordered" evidence="8">
    <location>
        <begin position="1"/>
        <end position="21"/>
    </location>
</feature>
<keyword evidence="5" id="KW-0862">Zinc</keyword>
<evidence type="ECO:0000256" key="2">
    <source>
        <dbReference type="ARBA" id="ARBA00022723"/>
    </source>
</evidence>
<protein>
    <recommendedName>
        <fullName evidence="9">C2H2-type domain-containing protein</fullName>
    </recommendedName>
</protein>
<dbReference type="PROSITE" id="PS50157">
    <property type="entry name" value="ZINC_FINGER_C2H2_2"/>
    <property type="match status" value="1"/>
</dbReference>
<dbReference type="InterPro" id="IPR050527">
    <property type="entry name" value="Snail/Krueppel_Znf"/>
</dbReference>
<organism evidence="10 11">
    <name type="scientific">Lentinula raphanica</name>
    <dbReference type="NCBI Taxonomy" id="153919"/>
    <lineage>
        <taxon>Eukaryota</taxon>
        <taxon>Fungi</taxon>
        <taxon>Dikarya</taxon>
        <taxon>Basidiomycota</taxon>
        <taxon>Agaricomycotina</taxon>
        <taxon>Agaricomycetes</taxon>
        <taxon>Agaricomycetidae</taxon>
        <taxon>Agaricales</taxon>
        <taxon>Marasmiineae</taxon>
        <taxon>Omphalotaceae</taxon>
        <taxon>Lentinula</taxon>
    </lineage>
</organism>
<dbReference type="InterPro" id="IPR036236">
    <property type="entry name" value="Znf_C2H2_sf"/>
</dbReference>
<dbReference type="SUPFAM" id="SSF57667">
    <property type="entry name" value="beta-beta-alpha zinc fingers"/>
    <property type="match status" value="1"/>
</dbReference>
<evidence type="ECO:0000313" key="11">
    <source>
        <dbReference type="Proteomes" id="UP001163846"/>
    </source>
</evidence>
<evidence type="ECO:0000256" key="7">
    <source>
        <dbReference type="PROSITE-ProRule" id="PRU00042"/>
    </source>
</evidence>
<dbReference type="Pfam" id="PF00096">
    <property type="entry name" value="zf-C2H2"/>
    <property type="match status" value="1"/>
</dbReference>
<dbReference type="AlphaFoldDB" id="A0AA38PLY5"/>
<dbReference type="EMBL" id="MU805937">
    <property type="protein sequence ID" value="KAJ3845388.1"/>
    <property type="molecule type" value="Genomic_DNA"/>
</dbReference>
<dbReference type="PANTHER" id="PTHR24388:SF54">
    <property type="entry name" value="PROTEIN ESCARGOT"/>
    <property type="match status" value="1"/>
</dbReference>
<dbReference type="PROSITE" id="PS00028">
    <property type="entry name" value="ZINC_FINGER_C2H2_1"/>
    <property type="match status" value="2"/>
</dbReference>
<sequence>MPAIRRKASSRSSKEVAEGPYPCSQCDALIARKTDLKRHEKIHSNDAKFSCPEQGCKFSTRQKSNLTTHMAQHNPGLKTRCPDCSFECNDKSSLIKHRKCKHGYVPSQQRAPGPSQRALKFLPPVMPTEAGNSSTLEERPARRSEAIVRRFNESYPSSAYDRPRHVRSAFPEHAGNAIWSGSHPAMTAPSPTPPPPPSTPVECTEHELPLETLQYPLVKRPSLVEGFSHHERSWQSFHPGTQNVLAANALPMSAAAPVMPMGFAVNSGLAVGINPGMGGIPVMQGMSSNFGYLMPVALVPAQFTSSVNEGYMSAQYYPGEPDEGYSSPERRMSSQFYVAEERHVSFDVDGRYY</sequence>
<evidence type="ECO:0000256" key="1">
    <source>
        <dbReference type="ARBA" id="ARBA00004123"/>
    </source>
</evidence>
<keyword evidence="4 7" id="KW-0863">Zinc-finger</keyword>
<name>A0AA38PLY5_9AGAR</name>
<feature type="domain" description="C2H2-type" evidence="9">
    <location>
        <begin position="21"/>
        <end position="48"/>
    </location>
</feature>
<dbReference type="InterPro" id="IPR013087">
    <property type="entry name" value="Znf_C2H2_type"/>
</dbReference>
<dbReference type="Proteomes" id="UP001163846">
    <property type="component" value="Unassembled WGS sequence"/>
</dbReference>
<dbReference type="SMART" id="SM00355">
    <property type="entry name" value="ZnF_C2H2"/>
    <property type="match status" value="3"/>
</dbReference>
<dbReference type="Gene3D" id="3.30.160.60">
    <property type="entry name" value="Classic Zinc Finger"/>
    <property type="match status" value="2"/>
</dbReference>
<evidence type="ECO:0000256" key="4">
    <source>
        <dbReference type="ARBA" id="ARBA00022771"/>
    </source>
</evidence>
<keyword evidence="2" id="KW-0479">Metal-binding</keyword>
<proteinExistence type="predicted"/>
<dbReference type="FunFam" id="3.30.160.60:FF:000446">
    <property type="entry name" value="Zinc finger protein"/>
    <property type="match status" value="1"/>
</dbReference>
<evidence type="ECO:0000256" key="6">
    <source>
        <dbReference type="ARBA" id="ARBA00023242"/>
    </source>
</evidence>